<proteinExistence type="predicted"/>
<dbReference type="Gene3D" id="1.10.30.50">
    <property type="match status" value="1"/>
</dbReference>
<comment type="caution">
    <text evidence="1">The sequence shown here is derived from an EMBL/GenBank/DDBJ whole genome shotgun (WGS) entry which is preliminary data.</text>
</comment>
<dbReference type="GO" id="GO:0004519">
    <property type="term" value="F:endonuclease activity"/>
    <property type="evidence" value="ECO:0007669"/>
    <property type="project" value="UniProtKB-KW"/>
</dbReference>
<gene>
    <name evidence="1" type="ORF">J2Z83_002125</name>
</gene>
<keyword evidence="2" id="KW-1185">Reference proteome</keyword>
<keyword evidence="1" id="KW-0540">Nuclease</keyword>
<dbReference type="EMBL" id="JAGGKX010000009">
    <property type="protein sequence ID" value="MBP1970017.1"/>
    <property type="molecule type" value="Genomic_DNA"/>
</dbReference>
<dbReference type="Proteomes" id="UP001519345">
    <property type="component" value="Unassembled WGS sequence"/>
</dbReference>
<organism evidence="1 2">
    <name type="scientific">Virgibacillus natechei</name>
    <dbReference type="NCBI Taxonomy" id="1216297"/>
    <lineage>
        <taxon>Bacteria</taxon>
        <taxon>Bacillati</taxon>
        <taxon>Bacillota</taxon>
        <taxon>Bacilli</taxon>
        <taxon>Bacillales</taxon>
        <taxon>Bacillaceae</taxon>
        <taxon>Virgibacillus</taxon>
    </lineage>
</organism>
<evidence type="ECO:0000313" key="2">
    <source>
        <dbReference type="Proteomes" id="UP001519345"/>
    </source>
</evidence>
<dbReference type="RefSeq" id="WP_209463172.1">
    <property type="nucleotide sequence ID" value="NZ_CP110224.1"/>
</dbReference>
<keyword evidence="1" id="KW-0255">Endonuclease</keyword>
<evidence type="ECO:0000313" key="1">
    <source>
        <dbReference type="EMBL" id="MBP1970017.1"/>
    </source>
</evidence>
<accession>A0ABS4IGF1</accession>
<protein>
    <submittedName>
        <fullName evidence="1">5-methylcytosine-specific restriction endonuclease McrA</fullName>
    </submittedName>
</protein>
<keyword evidence="1" id="KW-0378">Hydrolase</keyword>
<reference evidence="1 2" key="1">
    <citation type="submission" date="2021-03" db="EMBL/GenBank/DDBJ databases">
        <title>Genomic Encyclopedia of Type Strains, Phase IV (KMG-IV): sequencing the most valuable type-strain genomes for metagenomic binning, comparative biology and taxonomic classification.</title>
        <authorList>
            <person name="Goeker M."/>
        </authorList>
    </citation>
    <scope>NUCLEOTIDE SEQUENCE [LARGE SCALE GENOMIC DNA]</scope>
    <source>
        <strain evidence="1 2">DSM 25609</strain>
    </source>
</reference>
<sequence>MKYEVKETRVKQFELLKNGVVIQKECRTCRELKLIEGFPKYSVGTTRPDCKECWKEKQKQYMDSIKDRRKVYKNRERAVKLNAPDNYSLKDYEELKEVSGGYCMISKEKVDNLQVDHFIPLSNKFGLGSIKGNLILVSEEVNRSKGDMGLLEFMYSERSRGLIDFDQLKDTLNYLAQANGMELNDYIQLVQGIDEMNKASKK</sequence>
<name>A0ABS4IGF1_9BACI</name>